<protein>
    <recommendedName>
        <fullName evidence="3">Transposable element Tc1 transposase</fullName>
    </recommendedName>
</protein>
<evidence type="ECO:0000313" key="1">
    <source>
        <dbReference type="EMBL" id="GBN63728.1"/>
    </source>
</evidence>
<accession>A0A4Y2QKB5</accession>
<evidence type="ECO:0008006" key="3">
    <source>
        <dbReference type="Google" id="ProtNLM"/>
    </source>
</evidence>
<dbReference type="OrthoDB" id="6503215at2759"/>
<dbReference type="InterPro" id="IPR036397">
    <property type="entry name" value="RNaseH_sf"/>
</dbReference>
<sequence>MKRQHYLKVLNDQVIPSVDCSFLMELAYPRTVELWGNVMWSDESRFCLFQNDGHTMVRRETHEAMGLLCIVPTVQANGSSIMIWGCFNGYDLGSATIFDNRIDCRIT</sequence>
<dbReference type="GO" id="GO:0003676">
    <property type="term" value="F:nucleic acid binding"/>
    <property type="evidence" value="ECO:0007669"/>
    <property type="project" value="InterPro"/>
</dbReference>
<gene>
    <name evidence="1" type="ORF">AVEN_114070_1</name>
</gene>
<dbReference type="AlphaFoldDB" id="A0A4Y2QKB5"/>
<comment type="caution">
    <text evidence="1">The sequence shown here is derived from an EMBL/GenBank/DDBJ whole genome shotgun (WGS) entry which is preliminary data.</text>
</comment>
<dbReference type="Proteomes" id="UP000499080">
    <property type="component" value="Unassembled WGS sequence"/>
</dbReference>
<name>A0A4Y2QKB5_ARAVE</name>
<keyword evidence="2" id="KW-1185">Reference proteome</keyword>
<evidence type="ECO:0000313" key="2">
    <source>
        <dbReference type="Proteomes" id="UP000499080"/>
    </source>
</evidence>
<dbReference type="Gene3D" id="3.30.420.10">
    <property type="entry name" value="Ribonuclease H-like superfamily/Ribonuclease H"/>
    <property type="match status" value="1"/>
</dbReference>
<organism evidence="1 2">
    <name type="scientific">Araneus ventricosus</name>
    <name type="common">Orbweaver spider</name>
    <name type="synonym">Epeira ventricosa</name>
    <dbReference type="NCBI Taxonomy" id="182803"/>
    <lineage>
        <taxon>Eukaryota</taxon>
        <taxon>Metazoa</taxon>
        <taxon>Ecdysozoa</taxon>
        <taxon>Arthropoda</taxon>
        <taxon>Chelicerata</taxon>
        <taxon>Arachnida</taxon>
        <taxon>Araneae</taxon>
        <taxon>Araneomorphae</taxon>
        <taxon>Entelegynae</taxon>
        <taxon>Araneoidea</taxon>
        <taxon>Araneidae</taxon>
        <taxon>Araneus</taxon>
    </lineage>
</organism>
<reference evidence="1 2" key="1">
    <citation type="journal article" date="2019" name="Sci. Rep.">
        <title>Orb-weaving spider Araneus ventricosus genome elucidates the spidroin gene catalogue.</title>
        <authorList>
            <person name="Kono N."/>
            <person name="Nakamura H."/>
            <person name="Ohtoshi R."/>
            <person name="Moran D.A.P."/>
            <person name="Shinohara A."/>
            <person name="Yoshida Y."/>
            <person name="Fujiwara M."/>
            <person name="Mori M."/>
            <person name="Tomita M."/>
            <person name="Arakawa K."/>
        </authorList>
    </citation>
    <scope>NUCLEOTIDE SEQUENCE [LARGE SCALE GENOMIC DNA]</scope>
</reference>
<dbReference type="EMBL" id="BGPR01014098">
    <property type="protein sequence ID" value="GBN63728.1"/>
    <property type="molecule type" value="Genomic_DNA"/>
</dbReference>
<proteinExistence type="predicted"/>